<name>A0A8J6XUX2_9CYAN</name>
<evidence type="ECO:0000313" key="2">
    <source>
        <dbReference type="Proteomes" id="UP000629098"/>
    </source>
</evidence>
<evidence type="ECO:0000313" key="1">
    <source>
        <dbReference type="EMBL" id="MBD2778810.1"/>
    </source>
</evidence>
<comment type="caution">
    <text evidence="1">The sequence shown here is derived from an EMBL/GenBank/DDBJ whole genome shotgun (WGS) entry which is preliminary data.</text>
</comment>
<keyword evidence="2" id="KW-1185">Reference proteome</keyword>
<protein>
    <submittedName>
        <fullName evidence="1">Uncharacterized protein</fullName>
    </submittedName>
</protein>
<dbReference type="Proteomes" id="UP000629098">
    <property type="component" value="Unassembled WGS sequence"/>
</dbReference>
<dbReference type="EMBL" id="JACXAE010000134">
    <property type="protein sequence ID" value="MBD2778810.1"/>
    <property type="molecule type" value="Genomic_DNA"/>
</dbReference>
<gene>
    <name evidence="1" type="ORF">ICL16_43895</name>
</gene>
<sequence length="93" mass="10586">MTNSQMESNYSISNLTVAELEALITKIVQKVIREEIRNKKVEKEIVQSHEMPNNINYAQTPRPFGLWRGRVQMSDDFDVLPESIAAAFSGDSE</sequence>
<dbReference type="AlphaFoldDB" id="A0A8J6XUX2"/>
<dbReference type="RefSeq" id="WP_190838924.1">
    <property type="nucleotide sequence ID" value="NZ_CAWPPI010000134.1"/>
</dbReference>
<proteinExistence type="predicted"/>
<reference evidence="1" key="1">
    <citation type="submission" date="2020-09" db="EMBL/GenBank/DDBJ databases">
        <title>Iningainema tapete sp. nov. (Scytonemataceae, Cyanobacteria) from greenhouses in central Florida (USA) produces two types of nodularin with biosynthetic potential for microcystin-LR and anabaenopeptins.</title>
        <authorList>
            <person name="Berthold D.E."/>
            <person name="Lefler F.W."/>
            <person name="Huang I.-S."/>
            <person name="Abdulla H."/>
            <person name="Zimba P.V."/>
            <person name="Laughinghouse H.D. IV."/>
        </authorList>
    </citation>
    <scope>NUCLEOTIDE SEQUENCE</scope>
    <source>
        <strain evidence="1">BLCCT55</strain>
    </source>
</reference>
<accession>A0A8J6XUX2</accession>
<organism evidence="1 2">
    <name type="scientific">Iningainema tapete BLCC-T55</name>
    <dbReference type="NCBI Taxonomy" id="2748662"/>
    <lineage>
        <taxon>Bacteria</taxon>
        <taxon>Bacillati</taxon>
        <taxon>Cyanobacteriota</taxon>
        <taxon>Cyanophyceae</taxon>
        <taxon>Nostocales</taxon>
        <taxon>Scytonemataceae</taxon>
        <taxon>Iningainema tapete</taxon>
    </lineage>
</organism>